<evidence type="ECO:0000313" key="3">
    <source>
        <dbReference type="Proteomes" id="UP000007463"/>
    </source>
</evidence>
<keyword evidence="3" id="KW-1185">Reference proteome</keyword>
<dbReference type="STRING" id="755732.Fluta_0448"/>
<gene>
    <name evidence="2" type="ordered locus">Fluta_0448</name>
</gene>
<dbReference type="EMBL" id="CP002542">
    <property type="protein sequence ID" value="AEA42454.1"/>
    <property type="molecule type" value="Genomic_DNA"/>
</dbReference>
<dbReference type="HOGENOM" id="CLU_066192_52_0_10"/>
<dbReference type="InterPro" id="IPR001387">
    <property type="entry name" value="Cro/C1-type_HTH"/>
</dbReference>
<organism evidence="2 3">
    <name type="scientific">Fluviicola taffensis (strain DSM 16823 / NCIMB 13979 / RW262)</name>
    <dbReference type="NCBI Taxonomy" id="755732"/>
    <lineage>
        <taxon>Bacteria</taxon>
        <taxon>Pseudomonadati</taxon>
        <taxon>Bacteroidota</taxon>
        <taxon>Flavobacteriia</taxon>
        <taxon>Flavobacteriales</taxon>
        <taxon>Crocinitomicaceae</taxon>
        <taxon>Fluviicola</taxon>
    </lineage>
</organism>
<feature type="domain" description="HTH cro/C1-type" evidence="1">
    <location>
        <begin position="16"/>
        <end position="70"/>
    </location>
</feature>
<dbReference type="Proteomes" id="UP000007463">
    <property type="component" value="Chromosome"/>
</dbReference>
<proteinExistence type="predicted"/>
<reference evidence="2 3" key="1">
    <citation type="journal article" date="2011" name="Stand. Genomic Sci.">
        <title>Complete genome sequence of the gliding freshwater bacterium Fluviicola taffensis type strain (RW262).</title>
        <authorList>
            <person name="Woyke T."/>
            <person name="Chertkov O."/>
            <person name="Lapidus A."/>
            <person name="Nolan M."/>
            <person name="Lucas S."/>
            <person name="Del Rio T.G."/>
            <person name="Tice H."/>
            <person name="Cheng J.F."/>
            <person name="Tapia R."/>
            <person name="Han C."/>
            <person name="Goodwin L."/>
            <person name="Pitluck S."/>
            <person name="Liolios K."/>
            <person name="Pagani I."/>
            <person name="Ivanova N."/>
            <person name="Huntemann M."/>
            <person name="Mavromatis K."/>
            <person name="Mikhailova N."/>
            <person name="Pati A."/>
            <person name="Chen A."/>
            <person name="Palaniappan K."/>
            <person name="Land M."/>
            <person name="Hauser L."/>
            <person name="Brambilla E.M."/>
            <person name="Rohde M."/>
            <person name="Mwirichia R."/>
            <person name="Sikorski J."/>
            <person name="Tindall B.J."/>
            <person name="Goker M."/>
            <person name="Bristow J."/>
            <person name="Eisen J.A."/>
            <person name="Markowitz V."/>
            <person name="Hugenholtz P."/>
            <person name="Klenk H.P."/>
            <person name="Kyrpides N.C."/>
        </authorList>
    </citation>
    <scope>NUCLEOTIDE SEQUENCE [LARGE SCALE GENOMIC DNA]</scope>
    <source>
        <strain evidence="3">DSM 16823 / RW262 / RW262</strain>
    </source>
</reference>
<dbReference type="SMART" id="SM00530">
    <property type="entry name" value="HTH_XRE"/>
    <property type="match status" value="1"/>
</dbReference>
<reference evidence="3" key="2">
    <citation type="submission" date="2011-02" db="EMBL/GenBank/DDBJ databases">
        <title>The complete genome of Fluviicola taffensis DSM 16823.</title>
        <authorList>
            <consortium name="US DOE Joint Genome Institute (JGI-PGF)"/>
            <person name="Lucas S."/>
            <person name="Copeland A."/>
            <person name="Lapidus A."/>
            <person name="Bruce D."/>
            <person name="Goodwin L."/>
            <person name="Pitluck S."/>
            <person name="Kyrpides N."/>
            <person name="Mavromatis K."/>
            <person name="Ivanova N."/>
            <person name="Mikhailova N."/>
            <person name="Pagani I."/>
            <person name="Chertkov O."/>
            <person name="Detter J.C."/>
            <person name="Han C."/>
            <person name="Tapia R."/>
            <person name="Land M."/>
            <person name="Hauser L."/>
            <person name="Markowitz V."/>
            <person name="Cheng J.-F."/>
            <person name="Hugenholtz P."/>
            <person name="Woyke T."/>
            <person name="Wu D."/>
            <person name="Tindall B."/>
            <person name="Pomrenke H.G."/>
            <person name="Brambilla E."/>
            <person name="Klenk H.-P."/>
            <person name="Eisen J.A."/>
        </authorList>
    </citation>
    <scope>NUCLEOTIDE SEQUENCE [LARGE SCALE GENOMIC DNA]</scope>
    <source>
        <strain evidence="3">DSM 16823 / RW262 / RW262</strain>
    </source>
</reference>
<evidence type="ECO:0000313" key="2">
    <source>
        <dbReference type="EMBL" id="AEA42454.1"/>
    </source>
</evidence>
<dbReference type="CDD" id="cd00093">
    <property type="entry name" value="HTH_XRE"/>
    <property type="match status" value="1"/>
</dbReference>
<dbReference type="eggNOG" id="COG1476">
    <property type="taxonomic scope" value="Bacteria"/>
</dbReference>
<evidence type="ECO:0000259" key="1">
    <source>
        <dbReference type="PROSITE" id="PS50943"/>
    </source>
</evidence>
<name>F2IEY9_FLUTR</name>
<dbReference type="AlphaFoldDB" id="F2IEY9"/>
<accession>F2IEY9</accession>
<dbReference type="KEGG" id="fte:Fluta_0448"/>
<protein>
    <submittedName>
        <fullName evidence="2">Helix-turn-helix domain protein</fullName>
    </submittedName>
</protein>
<dbReference type="GO" id="GO:0003677">
    <property type="term" value="F:DNA binding"/>
    <property type="evidence" value="ECO:0007669"/>
    <property type="project" value="InterPro"/>
</dbReference>
<dbReference type="Gene3D" id="1.10.260.40">
    <property type="entry name" value="lambda repressor-like DNA-binding domains"/>
    <property type="match status" value="1"/>
</dbReference>
<dbReference type="InterPro" id="IPR010982">
    <property type="entry name" value="Lambda_DNA-bd_dom_sf"/>
</dbReference>
<dbReference type="Pfam" id="PF01381">
    <property type="entry name" value="HTH_3"/>
    <property type="match status" value="1"/>
</dbReference>
<dbReference type="SUPFAM" id="SSF47413">
    <property type="entry name" value="lambda repressor-like DNA-binding domains"/>
    <property type="match status" value="1"/>
</dbReference>
<dbReference type="PROSITE" id="PS50943">
    <property type="entry name" value="HTH_CROC1"/>
    <property type="match status" value="1"/>
</dbReference>
<sequence length="75" mass="8922">MLSFIIFEVMKDYNRIKEVLVNKKKTQVWLAEQLGKDVRTVSSWCTNRRQPSIEHLYTISELLDVDIRELLNPTK</sequence>